<evidence type="ECO:0000256" key="2">
    <source>
        <dbReference type="ARBA" id="ARBA00022729"/>
    </source>
</evidence>
<evidence type="ECO:0000313" key="6">
    <source>
        <dbReference type="Proteomes" id="UP000315303"/>
    </source>
</evidence>
<name>A0A502KZN7_9GAMM</name>
<dbReference type="SUPFAM" id="SSF53850">
    <property type="entry name" value="Periplasmic binding protein-like II"/>
    <property type="match status" value="1"/>
</dbReference>
<dbReference type="SMART" id="SM00062">
    <property type="entry name" value="PBPb"/>
    <property type="match status" value="1"/>
</dbReference>
<dbReference type="PANTHER" id="PTHR35936">
    <property type="entry name" value="MEMBRANE-BOUND LYTIC MUREIN TRANSGLYCOSYLASE F"/>
    <property type="match status" value="1"/>
</dbReference>
<evidence type="ECO:0000313" key="5">
    <source>
        <dbReference type="EMBL" id="TPH16514.1"/>
    </source>
</evidence>
<sequence>MFKRFLCLFVGLLPFLVHSTDIGSYYIPQLVIDEHNGLFIKMHNEVMQRANIDAKLLIQPTKRTQASFNAGYIDAYFPELYENLPNETVITSQPFFLKRIVLFTRKGSNIKTLKDLQGKIVGAVTGYSYGKKIINNSKIYFSYAKDDNANIERLMRGYIDAVIGDDASTVAAVNNSPHVNQVEYAVHKPIHILDVFYVCQNNKKGKSLCDAINIALKAMKKEGIIKLEKKTGSAQIQL</sequence>
<keyword evidence="2 3" id="KW-0732">Signal</keyword>
<accession>A0A502KZN7</accession>
<proteinExistence type="inferred from homology"/>
<dbReference type="OrthoDB" id="8454826at2"/>
<dbReference type="InterPro" id="IPR001638">
    <property type="entry name" value="Solute-binding_3/MltF_N"/>
</dbReference>
<dbReference type="PANTHER" id="PTHR35936:SF25">
    <property type="entry name" value="ABC TRANSPORTER SUBSTRATE-BINDING PROTEIN"/>
    <property type="match status" value="1"/>
</dbReference>
<dbReference type="Gene3D" id="3.40.190.10">
    <property type="entry name" value="Periplasmic binding protein-like II"/>
    <property type="match status" value="2"/>
</dbReference>
<comment type="caution">
    <text evidence="5">The sequence shown here is derived from an EMBL/GenBank/DDBJ whole genome shotgun (WGS) entry which is preliminary data.</text>
</comment>
<feature type="signal peptide" evidence="3">
    <location>
        <begin position="1"/>
        <end position="19"/>
    </location>
</feature>
<feature type="chain" id="PRO_5021335905" evidence="3">
    <location>
        <begin position="20"/>
        <end position="238"/>
    </location>
</feature>
<evidence type="ECO:0000256" key="3">
    <source>
        <dbReference type="SAM" id="SignalP"/>
    </source>
</evidence>
<keyword evidence="6" id="KW-1185">Reference proteome</keyword>
<evidence type="ECO:0000259" key="4">
    <source>
        <dbReference type="SMART" id="SM00062"/>
    </source>
</evidence>
<gene>
    <name evidence="5" type="ORF">EPA86_06515</name>
</gene>
<evidence type="ECO:0000256" key="1">
    <source>
        <dbReference type="ARBA" id="ARBA00010333"/>
    </source>
</evidence>
<dbReference type="Proteomes" id="UP000315303">
    <property type="component" value="Unassembled WGS sequence"/>
</dbReference>
<dbReference type="EMBL" id="SAWY01000012">
    <property type="protein sequence ID" value="TPH16514.1"/>
    <property type="molecule type" value="Genomic_DNA"/>
</dbReference>
<dbReference type="AlphaFoldDB" id="A0A502KZN7"/>
<dbReference type="RefSeq" id="WP_140602621.1">
    <property type="nucleotide sequence ID" value="NZ_SAWY01000012.1"/>
</dbReference>
<reference evidence="5 6" key="1">
    <citation type="submission" date="2019-01" db="EMBL/GenBank/DDBJ databases">
        <title>Litorilituus lipolytica sp. nov., isolated from intertidal sand of the Yellow Sea in China.</title>
        <authorList>
            <person name="Liu A."/>
        </authorList>
    </citation>
    <scope>NUCLEOTIDE SEQUENCE [LARGE SCALE GENOMIC DNA]</scope>
    <source>
        <strain evidence="5 6">RZ04</strain>
    </source>
</reference>
<protein>
    <submittedName>
        <fullName evidence="5">Transporter substrate-binding domain-containing protein</fullName>
    </submittedName>
</protein>
<feature type="domain" description="Solute-binding protein family 3/N-terminal" evidence="4">
    <location>
        <begin position="19"/>
        <end position="235"/>
    </location>
</feature>
<organism evidence="5 6">
    <name type="scientific">Litorilituus lipolyticus</name>
    <dbReference type="NCBI Taxonomy" id="2491017"/>
    <lineage>
        <taxon>Bacteria</taxon>
        <taxon>Pseudomonadati</taxon>
        <taxon>Pseudomonadota</taxon>
        <taxon>Gammaproteobacteria</taxon>
        <taxon>Alteromonadales</taxon>
        <taxon>Colwelliaceae</taxon>
        <taxon>Litorilituus</taxon>
    </lineage>
</organism>
<comment type="similarity">
    <text evidence="1">Belongs to the bacterial solute-binding protein 3 family.</text>
</comment>